<dbReference type="Proteomes" id="UP000025241">
    <property type="component" value="Chromosome I"/>
</dbReference>
<sequence>MNAALDRHADEKTAPNLPKRRWRRLLPWGLGLGLLAAGAVVVHQHWHQRAYYYFSTQAHAADVAGRNIWLPGYRVAIDGKPVKGIDSDLSAIAYDYDHDRLLGVTNAGAMRVVVISKTGELLAEYPMHGFEDVEGITYLGDGLVAVADERFQQLDLFRLPEQPGQTIEAKDAQFIVLDLAPNIHNKGFEGVTYDALGDRLFVGKERDPMQLLEVSGVRASLSGGKLQLKVRNLTPWLDKRFFGTDISDLHYDTKTGHLLVLSEESRLIVEFDDQGQVVSFRTLLGAPYGELQHSTPQAEGLTMDADGNLYVVSEPNLFYRFEAR</sequence>
<dbReference type="InterPro" id="IPR011042">
    <property type="entry name" value="6-blade_b-propeller_TolB-like"/>
</dbReference>
<dbReference type="OrthoDB" id="6080098at2"/>
<evidence type="ECO:0000313" key="7">
    <source>
        <dbReference type="Proteomes" id="UP000025241"/>
    </source>
</evidence>
<evidence type="ECO:0000256" key="2">
    <source>
        <dbReference type="ARBA" id="ARBA00009852"/>
    </source>
</evidence>
<dbReference type="PATRIC" id="fig|1301098.3.peg.236"/>
<dbReference type="EMBL" id="HG322950">
    <property type="protein sequence ID" value="CDF81608.1"/>
    <property type="molecule type" value="Genomic_DNA"/>
</dbReference>
<dbReference type="KEGG" id="pkc:PKB_0229"/>
<dbReference type="eggNOG" id="COG3204">
    <property type="taxonomic scope" value="Bacteria"/>
</dbReference>
<keyword evidence="7" id="KW-1185">Reference proteome</keyword>
<evidence type="ECO:0000256" key="5">
    <source>
        <dbReference type="SAM" id="Phobius"/>
    </source>
</evidence>
<protein>
    <submittedName>
        <fullName evidence="6">Uncharacterized protein</fullName>
    </submittedName>
</protein>
<dbReference type="GO" id="GO:0005886">
    <property type="term" value="C:plasma membrane"/>
    <property type="evidence" value="ECO:0007669"/>
    <property type="project" value="UniProtKB-SubCell"/>
</dbReference>
<feature type="transmembrane region" description="Helical" evidence="5">
    <location>
        <begin position="25"/>
        <end position="46"/>
    </location>
</feature>
<dbReference type="Gene3D" id="2.120.10.30">
    <property type="entry name" value="TolB, C-terminal domain"/>
    <property type="match status" value="1"/>
</dbReference>
<evidence type="ECO:0000256" key="1">
    <source>
        <dbReference type="ARBA" id="ARBA00004236"/>
    </source>
</evidence>
<dbReference type="CDD" id="cd09971">
    <property type="entry name" value="SdiA-regulated"/>
    <property type="match status" value="1"/>
</dbReference>
<evidence type="ECO:0000256" key="4">
    <source>
        <dbReference type="ARBA" id="ARBA00023136"/>
    </source>
</evidence>
<dbReference type="RefSeq" id="WP_084166550.1">
    <property type="nucleotide sequence ID" value="NZ_HG322950.1"/>
</dbReference>
<dbReference type="InterPro" id="IPR009722">
    <property type="entry name" value="YjiK/CarP"/>
</dbReference>
<accession>A0A024HAX1</accession>
<keyword evidence="5" id="KW-0812">Transmembrane</keyword>
<evidence type="ECO:0000313" key="6">
    <source>
        <dbReference type="EMBL" id="CDF81608.1"/>
    </source>
</evidence>
<comment type="subcellular location">
    <subcellularLocation>
        <location evidence="1">Cell membrane</location>
    </subcellularLocation>
</comment>
<keyword evidence="4 5" id="KW-0472">Membrane</keyword>
<dbReference type="AlphaFoldDB" id="A0A024HAX1"/>
<comment type="similarity">
    <text evidence="2">Belongs to the YjiK family.</text>
</comment>
<dbReference type="STRING" id="1301098.PKB_0229"/>
<keyword evidence="5" id="KW-1133">Transmembrane helix</keyword>
<organism evidence="6 7">
    <name type="scientific">Pseudomonas knackmussii (strain DSM 6978 / CCUG 54928 / LMG 23759 / B13)</name>
    <dbReference type="NCBI Taxonomy" id="1301098"/>
    <lineage>
        <taxon>Bacteria</taxon>
        <taxon>Pseudomonadati</taxon>
        <taxon>Pseudomonadota</taxon>
        <taxon>Gammaproteobacteria</taxon>
        <taxon>Pseudomonadales</taxon>
        <taxon>Pseudomonadaceae</taxon>
        <taxon>Pseudomonas</taxon>
    </lineage>
</organism>
<evidence type="ECO:0000256" key="3">
    <source>
        <dbReference type="ARBA" id="ARBA00022475"/>
    </source>
</evidence>
<dbReference type="HOGENOM" id="CLU_055438_0_0_6"/>
<dbReference type="SUPFAM" id="SSF50956">
    <property type="entry name" value="Thermostable phytase (3-phytase)"/>
    <property type="match status" value="1"/>
</dbReference>
<gene>
    <name evidence="6" type="ORF">PKB_0229</name>
</gene>
<name>A0A024HAX1_PSEKB</name>
<reference evidence="6 7" key="1">
    <citation type="submission" date="2013-03" db="EMBL/GenBank/DDBJ databases">
        <authorList>
            <person name="Linke B."/>
        </authorList>
    </citation>
    <scope>NUCLEOTIDE SEQUENCE [LARGE SCALE GENOMIC DNA]</scope>
    <source>
        <strain evidence="6 7">B13</strain>
    </source>
</reference>
<proteinExistence type="inferred from homology"/>
<dbReference type="Pfam" id="PF06977">
    <property type="entry name" value="SdiA-regulated"/>
    <property type="match status" value="1"/>
</dbReference>
<reference evidence="6 7" key="2">
    <citation type="submission" date="2014-05" db="EMBL/GenBank/DDBJ databases">
        <title>Genome sequence of the 3-chlorobenzoate degrading bacterium Pseudomonas knackmussii B13 shows multiple evidence for horizontal gene transfer.</title>
        <authorList>
            <person name="Miyazaki R."/>
            <person name="Bertelli C."/>
            <person name="Falquet L."/>
            <person name="Robinson-Rechavi M."/>
            <person name="Gharib W."/>
            <person name="Roy S."/>
            <person name="Van der Meer J.R."/>
        </authorList>
    </citation>
    <scope>NUCLEOTIDE SEQUENCE [LARGE SCALE GENOMIC DNA]</scope>
    <source>
        <strain evidence="6 7">B13</strain>
    </source>
</reference>
<keyword evidence="3" id="KW-1003">Cell membrane</keyword>